<dbReference type="CDD" id="cd03789">
    <property type="entry name" value="GT9_LPS_heptosyltransferase"/>
    <property type="match status" value="1"/>
</dbReference>
<keyword evidence="2 3" id="KW-0808">Transferase</keyword>
<evidence type="ECO:0000256" key="2">
    <source>
        <dbReference type="ARBA" id="ARBA00022679"/>
    </source>
</evidence>
<reference evidence="3 4" key="1">
    <citation type="journal article" date="2008" name="BMC Genomics">
        <title>The missing link: Bordetella petrii is endowed with both the metabolic versatility of environmental bacteria and virulence traits of pathogenic Bordetellae.</title>
        <authorList>
            <person name="Gross R."/>
            <person name="Guzman C.A."/>
            <person name="Sebaihia M."/>
            <person name="Martins Dos Santos V.A."/>
            <person name="Pieper D.H."/>
            <person name="Koebnik R."/>
            <person name="Lechner M."/>
            <person name="Bartels D."/>
            <person name="Buhrmester J."/>
            <person name="Choudhuri J.V."/>
            <person name="Ebensen T."/>
            <person name="Gaigalat L."/>
            <person name="Herrmann S."/>
            <person name="Khachane A.N."/>
            <person name="Larisch C."/>
            <person name="Link S."/>
            <person name="Linke B."/>
            <person name="Meyer F."/>
            <person name="Mormann S."/>
            <person name="Nakunst D."/>
            <person name="Rueckert C."/>
            <person name="Schneiker-Bekel S."/>
            <person name="Schulze K."/>
            <person name="Vorhoelter F.J."/>
            <person name="Yevsa T."/>
            <person name="Engle J.T."/>
            <person name="Goldman W.E."/>
            <person name="Puehler A."/>
            <person name="Goebel U.B."/>
            <person name="Goesmann A."/>
            <person name="Bloecker H."/>
            <person name="Kaiser O."/>
            <person name="Martinez-Arias R."/>
        </authorList>
    </citation>
    <scope>NUCLEOTIDE SEQUENCE [LARGE SCALE GENOMIC DNA]</scope>
    <source>
        <strain evidence="4">ATCC BAA-461 / DSM 12804 / CCUG 43448 / CIP 107267 / Se-1111R</strain>
    </source>
</reference>
<accession>A9ITP2</accession>
<organism evidence="3 4">
    <name type="scientific">Bordetella petrii (strain ATCC BAA-461 / DSM 12804 / CCUG 43448 / CIP 107267 / Se-1111R)</name>
    <dbReference type="NCBI Taxonomy" id="340100"/>
    <lineage>
        <taxon>Bacteria</taxon>
        <taxon>Pseudomonadati</taxon>
        <taxon>Pseudomonadota</taxon>
        <taxon>Betaproteobacteria</taxon>
        <taxon>Burkholderiales</taxon>
        <taxon>Alcaligenaceae</taxon>
        <taxon>Bordetella</taxon>
    </lineage>
</organism>
<keyword evidence="4" id="KW-1185">Reference proteome</keyword>
<gene>
    <name evidence="3" type="primary">waaQ</name>
    <name evidence="3" type="ordered locus">Bpet3106</name>
</gene>
<dbReference type="AlphaFoldDB" id="A9ITP2"/>
<dbReference type="STRING" id="94624.Bpet3106"/>
<dbReference type="GO" id="GO:0008713">
    <property type="term" value="F:ADP-heptose-lipopolysaccharide heptosyltransferase activity"/>
    <property type="evidence" value="ECO:0007669"/>
    <property type="project" value="TreeGrafter"/>
</dbReference>
<protein>
    <submittedName>
        <fullName evidence="3">ADP-heptose-LPS heptosyltransferase</fullName>
        <ecNumber evidence="3">2.-.-.-</ecNumber>
    </submittedName>
</protein>
<evidence type="ECO:0000256" key="1">
    <source>
        <dbReference type="ARBA" id="ARBA00022676"/>
    </source>
</evidence>
<dbReference type="KEGG" id="bpt:Bpet3106"/>
<evidence type="ECO:0000313" key="4">
    <source>
        <dbReference type="Proteomes" id="UP000001225"/>
    </source>
</evidence>
<dbReference type="SUPFAM" id="SSF53756">
    <property type="entry name" value="UDP-Glycosyltransferase/glycogen phosphorylase"/>
    <property type="match status" value="1"/>
</dbReference>
<dbReference type="Gene3D" id="3.40.50.2000">
    <property type="entry name" value="Glycogen Phosphorylase B"/>
    <property type="match status" value="2"/>
</dbReference>
<dbReference type="Proteomes" id="UP000001225">
    <property type="component" value="Chromosome"/>
</dbReference>
<keyword evidence="1" id="KW-0328">Glycosyltransferase</keyword>
<dbReference type="EC" id="2.-.-.-" evidence="3"/>
<dbReference type="Pfam" id="PF01075">
    <property type="entry name" value="Glyco_transf_9"/>
    <property type="match status" value="1"/>
</dbReference>
<dbReference type="InterPro" id="IPR051199">
    <property type="entry name" value="LPS_LOS_Heptosyltrfase"/>
</dbReference>
<dbReference type="InterPro" id="IPR002201">
    <property type="entry name" value="Glyco_trans_9"/>
</dbReference>
<name>A9ITP2_BORPD</name>
<dbReference type="PANTHER" id="PTHR30160">
    <property type="entry name" value="TETRAACYLDISACCHARIDE 4'-KINASE-RELATED"/>
    <property type="match status" value="1"/>
</dbReference>
<dbReference type="EMBL" id="AM902716">
    <property type="protein sequence ID" value="CAP43448.1"/>
    <property type="molecule type" value="Genomic_DNA"/>
</dbReference>
<evidence type="ECO:0000313" key="3">
    <source>
        <dbReference type="EMBL" id="CAP43448.1"/>
    </source>
</evidence>
<dbReference type="eggNOG" id="COG0859">
    <property type="taxonomic scope" value="Bacteria"/>
</dbReference>
<proteinExistence type="predicted"/>
<sequence length="315" mass="35096">MQDIVVHIRSRPKFGDQIVSFPTLYQLKQWWPQARLRVVAQHEVSGYYRLLPWVDDCITAQSLSAALRATPRRADMMVCLHHSSERYGLVGLLRQPRARLGFRNNRLLDFAWTHSWRKDVNEYIGLANLYLLNTYQPVQAEPTIRRCFEEIAALAPGAPPQADIVLIPGGGDGDFKRWGIKNFVALADLLKARLGTHTRFTFVLGPAESAELVQLQALARPDFELVSGRSIPELAALMLGARLIVANDCGPSHIGQGACVPYVGVFNESNPEWFWDRPYSANVCPAPGCIDIQAVLPRDVAQACFKVLQAAPAAR</sequence>
<dbReference type="GO" id="GO:0009244">
    <property type="term" value="P:lipopolysaccharide core region biosynthetic process"/>
    <property type="evidence" value="ECO:0007669"/>
    <property type="project" value="TreeGrafter"/>
</dbReference>
<dbReference type="GO" id="GO:0005829">
    <property type="term" value="C:cytosol"/>
    <property type="evidence" value="ECO:0007669"/>
    <property type="project" value="TreeGrafter"/>
</dbReference>